<protein>
    <recommendedName>
        <fullName evidence="5">Amino acid transporter transmembrane domain-containing protein</fullName>
    </recommendedName>
</protein>
<feature type="non-terminal residue" evidence="6">
    <location>
        <position position="72"/>
    </location>
</feature>
<reference evidence="7" key="1">
    <citation type="submission" date="2012-08" db="EMBL/GenBank/DDBJ databases">
        <title>The Genome Sequence of Wuchereria bancrofti.</title>
        <authorList>
            <person name="Nutman T.B."/>
            <person name="Fink D.L."/>
            <person name="Russ C."/>
            <person name="Young S."/>
            <person name="Zeng Q."/>
            <person name="Koehrsen M."/>
            <person name="Alvarado L."/>
            <person name="Berlin A."/>
            <person name="Chapman S.B."/>
            <person name="Chen Z."/>
            <person name="Freedman E."/>
            <person name="Gellesch M."/>
            <person name="Goldberg J."/>
            <person name="Griggs A."/>
            <person name="Gujja S."/>
            <person name="Heilman E.R."/>
            <person name="Heiman D."/>
            <person name="Hepburn T."/>
            <person name="Howarth C."/>
            <person name="Jen D."/>
            <person name="Larson L."/>
            <person name="Lewis B."/>
            <person name="Mehta T."/>
            <person name="Park D."/>
            <person name="Pearson M."/>
            <person name="Roberts A."/>
            <person name="Saif S."/>
            <person name="Shea T."/>
            <person name="Shenoy N."/>
            <person name="Sisk P."/>
            <person name="Stolte C."/>
            <person name="Sykes S."/>
            <person name="Walk T."/>
            <person name="White J."/>
            <person name="Yandava C."/>
            <person name="Haas B."/>
            <person name="Henn M.R."/>
            <person name="Nusbaum C."/>
            <person name="Birren B."/>
        </authorList>
    </citation>
    <scope>NUCLEOTIDE SEQUENCE [LARGE SCALE GENOMIC DNA]</scope>
    <source>
        <strain evidence="7">NA</strain>
    </source>
</reference>
<evidence type="ECO:0000256" key="4">
    <source>
        <dbReference type="ARBA" id="ARBA00023136"/>
    </source>
</evidence>
<dbReference type="GO" id="GO:0016020">
    <property type="term" value="C:membrane"/>
    <property type="evidence" value="ECO:0007669"/>
    <property type="project" value="UniProtKB-SubCell"/>
</dbReference>
<evidence type="ECO:0000313" key="7">
    <source>
        <dbReference type="Proteomes" id="UP000004810"/>
    </source>
</evidence>
<gene>
    <name evidence="6" type="ORF">WUBG_17927</name>
</gene>
<evidence type="ECO:0000256" key="1">
    <source>
        <dbReference type="ARBA" id="ARBA00004370"/>
    </source>
</evidence>
<dbReference type="Pfam" id="PF01490">
    <property type="entry name" value="Aa_trans"/>
    <property type="match status" value="1"/>
</dbReference>
<feature type="domain" description="Amino acid transporter transmembrane" evidence="5">
    <location>
        <begin position="7"/>
        <end position="69"/>
    </location>
</feature>
<evidence type="ECO:0000259" key="5">
    <source>
        <dbReference type="Pfam" id="PF01490"/>
    </source>
</evidence>
<dbReference type="Proteomes" id="UP000004810">
    <property type="component" value="Unassembled WGS sequence"/>
</dbReference>
<comment type="caution">
    <text evidence="6">The sequence shown here is derived from an EMBL/GenBank/DDBJ whole genome shotgun (WGS) entry which is preliminary data.</text>
</comment>
<accession>J9DNU1</accession>
<keyword evidence="4" id="KW-0472">Membrane</keyword>
<feature type="non-terminal residue" evidence="6">
    <location>
        <position position="1"/>
    </location>
</feature>
<proteinExistence type="predicted"/>
<keyword evidence="3" id="KW-1133">Transmembrane helix</keyword>
<dbReference type="EMBL" id="ADBV01019345">
    <property type="protein sequence ID" value="EJW71166.1"/>
    <property type="molecule type" value="Genomic_DNA"/>
</dbReference>
<evidence type="ECO:0000256" key="3">
    <source>
        <dbReference type="ARBA" id="ARBA00022989"/>
    </source>
</evidence>
<sequence length="72" mass="8161">LFLGTGCLYIPLSVYSYVVYGQSMHESVIDSLQTTWIRHAADLAVAFHCVLTIILTINPINQQFEDIFHVPH</sequence>
<name>J9DNU1_WUCBA</name>
<evidence type="ECO:0000313" key="6">
    <source>
        <dbReference type="EMBL" id="EJW71166.1"/>
    </source>
</evidence>
<comment type="subcellular location">
    <subcellularLocation>
        <location evidence="1">Membrane</location>
    </subcellularLocation>
</comment>
<dbReference type="InterPro" id="IPR013057">
    <property type="entry name" value="AA_transpt_TM"/>
</dbReference>
<evidence type="ECO:0000256" key="2">
    <source>
        <dbReference type="ARBA" id="ARBA00022692"/>
    </source>
</evidence>
<dbReference type="AlphaFoldDB" id="J9DNU1"/>
<keyword evidence="2" id="KW-0812">Transmembrane</keyword>
<organism evidence="6 7">
    <name type="scientific">Wuchereria bancrofti</name>
    <dbReference type="NCBI Taxonomy" id="6293"/>
    <lineage>
        <taxon>Eukaryota</taxon>
        <taxon>Metazoa</taxon>
        <taxon>Ecdysozoa</taxon>
        <taxon>Nematoda</taxon>
        <taxon>Chromadorea</taxon>
        <taxon>Rhabditida</taxon>
        <taxon>Spirurina</taxon>
        <taxon>Spiruromorpha</taxon>
        <taxon>Filarioidea</taxon>
        <taxon>Onchocercidae</taxon>
        <taxon>Wuchereria</taxon>
    </lineage>
</organism>